<dbReference type="RefSeq" id="WP_341375688.1">
    <property type="nucleotide sequence ID" value="NZ_JBBUTF010000017.1"/>
</dbReference>
<feature type="chain" id="PRO_5046749478" evidence="1">
    <location>
        <begin position="32"/>
        <end position="223"/>
    </location>
</feature>
<reference evidence="2 3" key="1">
    <citation type="submission" date="2024-04" db="EMBL/GenBank/DDBJ databases">
        <title>Novel species of the genus Ideonella isolated from streams.</title>
        <authorList>
            <person name="Lu H."/>
        </authorList>
    </citation>
    <scope>NUCLEOTIDE SEQUENCE [LARGE SCALE GENOMIC DNA]</scope>
    <source>
        <strain evidence="2 3">BYS139W</strain>
    </source>
</reference>
<comment type="caution">
    <text evidence="2">The sequence shown here is derived from an EMBL/GenBank/DDBJ whole genome shotgun (WGS) entry which is preliminary data.</text>
</comment>
<accession>A0ABU9BDD6</accession>
<evidence type="ECO:0000313" key="2">
    <source>
        <dbReference type="EMBL" id="MEK8027908.1"/>
    </source>
</evidence>
<dbReference type="EMBL" id="JBBUTF010000017">
    <property type="protein sequence ID" value="MEK8027908.1"/>
    <property type="molecule type" value="Genomic_DNA"/>
</dbReference>
<dbReference type="Gene3D" id="2.40.160.170">
    <property type="match status" value="1"/>
</dbReference>
<dbReference type="Proteomes" id="UP001368500">
    <property type="component" value="Unassembled WGS sequence"/>
</dbReference>
<sequence>MNRTALIRRPSLAWRACLVLAVAGLSAPAGAAEIYGGVSLLGVTLGAATAVNERLALRGEFSGGLKASRNGREEGVTYQGDLRLGRVGAYADWFPFSGRFRLTGGVNANQIKATLNSQGGEATINDKPVNLDGRYFNVELKYPTATPYLGIGWGHHHRPEGGLGFWADIGVSVGKFKFKVDTDIVGVDDITQEDVDAEVRKVRDALNKLPVLPYVALGLNWQF</sequence>
<protein>
    <submittedName>
        <fullName evidence="2">Uncharacterized protein</fullName>
    </submittedName>
</protein>
<keyword evidence="3" id="KW-1185">Reference proteome</keyword>
<organism evidence="2 3">
    <name type="scientific">Pseudaquabacterium rugosum</name>
    <dbReference type="NCBI Taxonomy" id="2984194"/>
    <lineage>
        <taxon>Bacteria</taxon>
        <taxon>Pseudomonadati</taxon>
        <taxon>Pseudomonadota</taxon>
        <taxon>Betaproteobacteria</taxon>
        <taxon>Burkholderiales</taxon>
        <taxon>Sphaerotilaceae</taxon>
        <taxon>Pseudaquabacterium</taxon>
    </lineage>
</organism>
<keyword evidence="1" id="KW-0732">Signal</keyword>
<evidence type="ECO:0000256" key="1">
    <source>
        <dbReference type="SAM" id="SignalP"/>
    </source>
</evidence>
<evidence type="ECO:0000313" key="3">
    <source>
        <dbReference type="Proteomes" id="UP001368500"/>
    </source>
</evidence>
<feature type="signal peptide" evidence="1">
    <location>
        <begin position="1"/>
        <end position="31"/>
    </location>
</feature>
<name>A0ABU9BDD6_9BURK</name>
<proteinExistence type="predicted"/>
<gene>
    <name evidence="2" type="ORF">AACH11_18260</name>
</gene>